<dbReference type="SMART" id="SM00347">
    <property type="entry name" value="HTH_MARR"/>
    <property type="match status" value="1"/>
</dbReference>
<accession>A0A930V451</accession>
<dbReference type="GO" id="GO:0003700">
    <property type="term" value="F:DNA-binding transcription factor activity"/>
    <property type="evidence" value="ECO:0007669"/>
    <property type="project" value="InterPro"/>
</dbReference>
<reference evidence="2" key="1">
    <citation type="submission" date="2020-11" db="EMBL/GenBank/DDBJ databases">
        <title>Nocardioides sp. CBS4Y-1, whole genome shotgun sequence.</title>
        <authorList>
            <person name="Tuo L."/>
        </authorList>
    </citation>
    <scope>NUCLEOTIDE SEQUENCE</scope>
    <source>
        <strain evidence="2">CBS4Y-1</strain>
    </source>
</reference>
<dbReference type="Gene3D" id="1.10.10.10">
    <property type="entry name" value="Winged helix-like DNA-binding domain superfamily/Winged helix DNA-binding domain"/>
    <property type="match status" value="1"/>
</dbReference>
<dbReference type="SUPFAM" id="SSF46785">
    <property type="entry name" value="Winged helix' DNA-binding domain"/>
    <property type="match status" value="1"/>
</dbReference>
<gene>
    <name evidence="2" type="ORF">ISG29_14360</name>
</gene>
<dbReference type="EMBL" id="JADIVZ010000008">
    <property type="protein sequence ID" value="MBF4162874.1"/>
    <property type="molecule type" value="Genomic_DNA"/>
</dbReference>
<dbReference type="AlphaFoldDB" id="A0A930V451"/>
<proteinExistence type="predicted"/>
<sequence>MNRCPGSRKVPHVDAQPEQPDELDALVGTLLTASRALVGVSARSLADVEEHVTLAQFRTLVVLHSHGPTRLNQLADRLGVGSSTALRAVDRLITSGYAERRENDQDRREVVIEASPRGSALVGEVTGRRRAAIEQIVLAMPARDRGGLVRALAAFAEAADEPTSTNADSATLLGW</sequence>
<keyword evidence="3" id="KW-1185">Reference proteome</keyword>
<dbReference type="Pfam" id="PF01047">
    <property type="entry name" value="MarR"/>
    <property type="match status" value="1"/>
</dbReference>
<dbReference type="InterPro" id="IPR039422">
    <property type="entry name" value="MarR/SlyA-like"/>
</dbReference>
<dbReference type="InterPro" id="IPR036390">
    <property type="entry name" value="WH_DNA-bd_sf"/>
</dbReference>
<dbReference type="PANTHER" id="PTHR33164:SF94">
    <property type="entry name" value="TRANSCRIPTIONAL REGULATORY PROTEIN-RELATED"/>
    <property type="match status" value="1"/>
</dbReference>
<dbReference type="Proteomes" id="UP000656804">
    <property type="component" value="Unassembled WGS sequence"/>
</dbReference>
<evidence type="ECO:0000259" key="1">
    <source>
        <dbReference type="PROSITE" id="PS50995"/>
    </source>
</evidence>
<dbReference type="InterPro" id="IPR036388">
    <property type="entry name" value="WH-like_DNA-bd_sf"/>
</dbReference>
<organism evidence="2 3">
    <name type="scientific">Nocardioides acrostichi</name>
    <dbReference type="NCBI Taxonomy" id="2784339"/>
    <lineage>
        <taxon>Bacteria</taxon>
        <taxon>Bacillati</taxon>
        <taxon>Actinomycetota</taxon>
        <taxon>Actinomycetes</taxon>
        <taxon>Propionibacteriales</taxon>
        <taxon>Nocardioidaceae</taxon>
        <taxon>Nocardioides</taxon>
    </lineage>
</organism>
<evidence type="ECO:0000313" key="2">
    <source>
        <dbReference type="EMBL" id="MBF4162874.1"/>
    </source>
</evidence>
<comment type="caution">
    <text evidence="2">The sequence shown here is derived from an EMBL/GenBank/DDBJ whole genome shotgun (WGS) entry which is preliminary data.</text>
</comment>
<feature type="domain" description="HTH marR-type" evidence="1">
    <location>
        <begin position="23"/>
        <end position="157"/>
    </location>
</feature>
<dbReference type="PANTHER" id="PTHR33164">
    <property type="entry name" value="TRANSCRIPTIONAL REGULATOR, MARR FAMILY"/>
    <property type="match status" value="1"/>
</dbReference>
<evidence type="ECO:0000313" key="3">
    <source>
        <dbReference type="Proteomes" id="UP000656804"/>
    </source>
</evidence>
<name>A0A930V451_9ACTN</name>
<dbReference type="PROSITE" id="PS50995">
    <property type="entry name" value="HTH_MARR_2"/>
    <property type="match status" value="1"/>
</dbReference>
<dbReference type="GO" id="GO:0006950">
    <property type="term" value="P:response to stress"/>
    <property type="evidence" value="ECO:0007669"/>
    <property type="project" value="TreeGrafter"/>
</dbReference>
<protein>
    <submittedName>
        <fullName evidence="2">MarR family transcriptional regulator</fullName>
    </submittedName>
</protein>
<dbReference type="InterPro" id="IPR000835">
    <property type="entry name" value="HTH_MarR-typ"/>
</dbReference>